<accession>A0A9R1CW36</accession>
<protein>
    <submittedName>
        <fullName evidence="2">DUF3006 domain-containing protein</fullName>
    </submittedName>
</protein>
<dbReference type="AlphaFoldDB" id="A0A9R1CW36"/>
<dbReference type="RefSeq" id="WP_256031032.1">
    <property type="nucleotide sequence ID" value="NZ_JAHLKM010000040.1"/>
</dbReference>
<evidence type="ECO:0000256" key="1">
    <source>
        <dbReference type="SAM" id="MobiDB-lite"/>
    </source>
</evidence>
<organism evidence="2 3">
    <name type="scientific">Natronomonas aquatica</name>
    <dbReference type="NCBI Taxonomy" id="2841590"/>
    <lineage>
        <taxon>Archaea</taxon>
        <taxon>Methanobacteriati</taxon>
        <taxon>Methanobacteriota</taxon>
        <taxon>Stenosarchaea group</taxon>
        <taxon>Halobacteria</taxon>
        <taxon>Halobacteriales</taxon>
        <taxon>Natronomonadaceae</taxon>
        <taxon>Natronomonas</taxon>
    </lineage>
</organism>
<sequence>MIPDGTYTAVIDEIEDSLARLELEAADGELYELVLDVAELPAAGRETGSVLTIECTDDEVTDAKYDPDGTERRSEAAQDRFDRLSQRPSDDQ</sequence>
<reference evidence="2" key="1">
    <citation type="journal article" date="2023" name="Front. Microbiol.">
        <title>Genomic-based phylogenetic and metabolic analyses of the genus Natronomonas, and description of Natronomonas aquatica sp. nov.</title>
        <authorList>
            <person name="Garcia-Roldan A."/>
            <person name="Duran-Viseras A."/>
            <person name="de la Haba R.R."/>
            <person name="Corral P."/>
            <person name="Sanchez-Porro C."/>
            <person name="Ventosa A."/>
        </authorList>
    </citation>
    <scope>NUCLEOTIDE SEQUENCE</scope>
    <source>
        <strain evidence="2">F2-12</strain>
    </source>
</reference>
<feature type="region of interest" description="Disordered" evidence="1">
    <location>
        <begin position="61"/>
        <end position="92"/>
    </location>
</feature>
<dbReference type="InterPro" id="IPR021377">
    <property type="entry name" value="DUF3006"/>
</dbReference>
<comment type="caution">
    <text evidence="2">The sequence shown here is derived from an EMBL/GenBank/DDBJ whole genome shotgun (WGS) entry which is preliminary data.</text>
</comment>
<dbReference type="Proteomes" id="UP001139494">
    <property type="component" value="Unassembled WGS sequence"/>
</dbReference>
<dbReference type="Pfam" id="PF11213">
    <property type="entry name" value="DUF3006"/>
    <property type="match status" value="1"/>
</dbReference>
<keyword evidence="3" id="KW-1185">Reference proteome</keyword>
<name>A0A9R1CW36_9EURY</name>
<evidence type="ECO:0000313" key="2">
    <source>
        <dbReference type="EMBL" id="MCQ4334848.1"/>
    </source>
</evidence>
<evidence type="ECO:0000313" key="3">
    <source>
        <dbReference type="Proteomes" id="UP001139494"/>
    </source>
</evidence>
<gene>
    <name evidence="2" type="ORF">KM295_15440</name>
</gene>
<proteinExistence type="predicted"/>
<dbReference type="EMBL" id="JAHLKM010000040">
    <property type="protein sequence ID" value="MCQ4334848.1"/>
    <property type="molecule type" value="Genomic_DNA"/>
</dbReference>